<feature type="transmembrane region" description="Helical" evidence="8">
    <location>
        <begin position="49"/>
        <end position="68"/>
    </location>
</feature>
<feature type="transmembrane region" description="Helical" evidence="8">
    <location>
        <begin position="19"/>
        <end position="37"/>
    </location>
</feature>
<protein>
    <submittedName>
        <fullName evidence="9">C4-dicarboxylate transporter/malic acid transport protein</fullName>
    </submittedName>
</protein>
<dbReference type="AlphaFoldDB" id="A0A399F0A1"/>
<comment type="caution">
    <text evidence="9">The sequence shown here is derived from an EMBL/GenBank/DDBJ whole genome shotgun (WGS) entry which is preliminary data.</text>
</comment>
<feature type="transmembrane region" description="Helical" evidence="8">
    <location>
        <begin position="156"/>
        <end position="176"/>
    </location>
</feature>
<keyword evidence="10" id="KW-1185">Reference proteome</keyword>
<dbReference type="GO" id="GO:0000319">
    <property type="term" value="F:sulfite transmembrane transporter activity"/>
    <property type="evidence" value="ECO:0007669"/>
    <property type="project" value="TreeGrafter"/>
</dbReference>
<feature type="transmembrane region" description="Helical" evidence="8">
    <location>
        <begin position="188"/>
        <end position="210"/>
    </location>
</feature>
<name>A0A399F0A1_9DEIN</name>
<dbReference type="EMBL" id="QWLA01000003">
    <property type="protein sequence ID" value="RIH89400.1"/>
    <property type="molecule type" value="Genomic_DNA"/>
</dbReference>
<proteinExistence type="inferred from homology"/>
<dbReference type="RefSeq" id="WP_119275664.1">
    <property type="nucleotide sequence ID" value="NZ_QWLA01000003.1"/>
</dbReference>
<dbReference type="PANTHER" id="PTHR31686">
    <property type="match status" value="1"/>
</dbReference>
<accession>A0A399F0A1</accession>
<keyword evidence="3" id="KW-0813">Transport</keyword>
<feature type="transmembrane region" description="Helical" evidence="8">
    <location>
        <begin position="222"/>
        <end position="244"/>
    </location>
</feature>
<keyword evidence="5 8" id="KW-0812">Transmembrane</keyword>
<evidence type="ECO:0000256" key="8">
    <source>
        <dbReference type="SAM" id="Phobius"/>
    </source>
</evidence>
<dbReference type="Pfam" id="PF03595">
    <property type="entry name" value="SLAC1"/>
    <property type="match status" value="1"/>
</dbReference>
<dbReference type="Proteomes" id="UP000265341">
    <property type="component" value="Unassembled WGS sequence"/>
</dbReference>
<evidence type="ECO:0000256" key="5">
    <source>
        <dbReference type="ARBA" id="ARBA00022692"/>
    </source>
</evidence>
<dbReference type="OrthoDB" id="958273at2"/>
<sequence length="366" mass="39985">MQGAATPASERSVRFLNPAWFTSVMGTGVVAVALGQFGQQLAWLEPVAWAAYLLSLLMLAGLLALWMLKVWRHPQAALADLNHPQFSQLFPTLPIALLVTALATRQIGPALLGENLAVPLAQGLYLLGSPLIFLFSVGVAFVIFTRLEVPLKEASGVWFIPPVSALVVPLVGGVLLADFPRALHRELLVWNGIFLGIGLLLFIFVLSTLLQRLYAFGRPSPHMLPSVWIGLAPVGLGILAPWRWLEGGARVGLLPEGWSEALPFVGVALWGLGLWWFTLSLMFWLDMLWSQPSRERLQFTPGWWSFVFPLGAFTLSTLALSRALESGLLLLAAWGLFAVLVGFWLVVLTRSILAWMGLKPLLPAGS</sequence>
<feature type="transmembrane region" description="Helical" evidence="8">
    <location>
        <begin position="264"/>
        <end position="289"/>
    </location>
</feature>
<feature type="transmembrane region" description="Helical" evidence="8">
    <location>
        <begin position="301"/>
        <end position="321"/>
    </location>
</feature>
<keyword evidence="4" id="KW-1003">Cell membrane</keyword>
<comment type="similarity">
    <text evidence="2">Belongs to the tellurite-resistance/dicarboxylate transporter (TDT) family.</text>
</comment>
<dbReference type="InterPro" id="IPR004695">
    <property type="entry name" value="SLAC1/Mae1/Ssu1/TehA"/>
</dbReference>
<feature type="transmembrane region" description="Helical" evidence="8">
    <location>
        <begin position="124"/>
        <end position="144"/>
    </location>
</feature>
<evidence type="ECO:0000313" key="9">
    <source>
        <dbReference type="EMBL" id="RIH89400.1"/>
    </source>
</evidence>
<evidence type="ECO:0000256" key="2">
    <source>
        <dbReference type="ARBA" id="ARBA00008566"/>
    </source>
</evidence>
<feature type="transmembrane region" description="Helical" evidence="8">
    <location>
        <begin position="327"/>
        <end position="349"/>
    </location>
</feature>
<dbReference type="InterPro" id="IPR038665">
    <property type="entry name" value="Voltage-dep_anion_channel_sf"/>
</dbReference>
<dbReference type="GO" id="GO:0005886">
    <property type="term" value="C:plasma membrane"/>
    <property type="evidence" value="ECO:0007669"/>
    <property type="project" value="UniProtKB-SubCell"/>
</dbReference>
<evidence type="ECO:0000313" key="10">
    <source>
        <dbReference type="Proteomes" id="UP000265341"/>
    </source>
</evidence>
<dbReference type="PANTHER" id="PTHR31686:SF1">
    <property type="entry name" value="SULFITE EFFLUX PUMP SSU1"/>
    <property type="match status" value="1"/>
</dbReference>
<gene>
    <name evidence="9" type="ORF">Mrose_00300</name>
</gene>
<evidence type="ECO:0000256" key="3">
    <source>
        <dbReference type="ARBA" id="ARBA00022448"/>
    </source>
</evidence>
<evidence type="ECO:0000256" key="7">
    <source>
        <dbReference type="ARBA" id="ARBA00023136"/>
    </source>
</evidence>
<keyword evidence="7 8" id="KW-0472">Membrane</keyword>
<comment type="subcellular location">
    <subcellularLocation>
        <location evidence="1">Cell membrane</location>
        <topology evidence="1">Multi-pass membrane protein</topology>
    </subcellularLocation>
</comment>
<dbReference type="Gene3D" id="1.50.10.150">
    <property type="entry name" value="Voltage-dependent anion channel"/>
    <property type="match status" value="1"/>
</dbReference>
<organism evidence="9 10">
    <name type="scientific">Calidithermus roseus</name>
    <dbReference type="NCBI Taxonomy" id="1644118"/>
    <lineage>
        <taxon>Bacteria</taxon>
        <taxon>Thermotogati</taxon>
        <taxon>Deinococcota</taxon>
        <taxon>Deinococci</taxon>
        <taxon>Thermales</taxon>
        <taxon>Thermaceae</taxon>
        <taxon>Calidithermus</taxon>
    </lineage>
</organism>
<keyword evidence="6 8" id="KW-1133">Transmembrane helix</keyword>
<evidence type="ECO:0000256" key="1">
    <source>
        <dbReference type="ARBA" id="ARBA00004651"/>
    </source>
</evidence>
<evidence type="ECO:0000256" key="4">
    <source>
        <dbReference type="ARBA" id="ARBA00022475"/>
    </source>
</evidence>
<reference evidence="9 10" key="1">
    <citation type="submission" date="2018-08" db="EMBL/GenBank/DDBJ databases">
        <title>Meiothermus roseus NBRC 110900 genome sequencing project.</title>
        <authorList>
            <person name="Da Costa M.S."/>
            <person name="Albuquerque L."/>
            <person name="Raposo P."/>
            <person name="Froufe H.J.C."/>
            <person name="Barroso C.S."/>
            <person name="Egas C."/>
        </authorList>
    </citation>
    <scope>NUCLEOTIDE SEQUENCE [LARGE SCALE GENOMIC DNA]</scope>
    <source>
        <strain evidence="9 10">NBRC 110900</strain>
    </source>
</reference>
<evidence type="ECO:0000256" key="6">
    <source>
        <dbReference type="ARBA" id="ARBA00022989"/>
    </source>
</evidence>
<dbReference type="InterPro" id="IPR051629">
    <property type="entry name" value="Sulfite_efflux_TDT"/>
</dbReference>